<dbReference type="NCBIfam" id="TIGR00696">
    <property type="entry name" value="wecG_tagA_cpsF"/>
    <property type="match status" value="1"/>
</dbReference>
<dbReference type="STRING" id="1921803.NIES593_21460"/>
<evidence type="ECO:0000313" key="4">
    <source>
        <dbReference type="Proteomes" id="UP000186868"/>
    </source>
</evidence>
<name>A0A1U7H813_9CYAN</name>
<keyword evidence="2 3" id="KW-0808">Transferase</keyword>
<keyword evidence="4" id="KW-1185">Reference proteome</keyword>
<sequence>MKAVNILNTSIHNLSRLELLEKLNRSGGVVVTPNVDHLMKLRKDPELRAAYQKADFRVCDSKIIQYASIFLGQPIREKISGSDFFPAFYEYNKHNPEIKIFLLGAREGIAKQAKEKINQKVGREIIVGYYSPSIGFEKNEEECQKILELIRKSGATVVAVGLGAPKQEKWISKYREQLKTIKIFLAIGATIDFEAGYKPRSPKWMSEVGLEWFYRLICEPRRLWKRYLLEGIPFFGLIIKQKFMAKPIIPSLSFISPRKKFSNSK</sequence>
<dbReference type="CDD" id="cd06533">
    <property type="entry name" value="Glyco_transf_WecG_TagA"/>
    <property type="match status" value="1"/>
</dbReference>
<organism evidence="3 4">
    <name type="scientific">Hydrococcus rivularis NIES-593</name>
    <dbReference type="NCBI Taxonomy" id="1921803"/>
    <lineage>
        <taxon>Bacteria</taxon>
        <taxon>Bacillati</taxon>
        <taxon>Cyanobacteriota</taxon>
        <taxon>Cyanophyceae</taxon>
        <taxon>Pleurocapsales</taxon>
        <taxon>Hydrococcaceae</taxon>
        <taxon>Hydrococcus</taxon>
    </lineage>
</organism>
<dbReference type="AlphaFoldDB" id="A0A1U7H813"/>
<dbReference type="PANTHER" id="PTHR34136">
    <property type="match status" value="1"/>
</dbReference>
<reference evidence="3 4" key="1">
    <citation type="submission" date="2016-11" db="EMBL/GenBank/DDBJ databases">
        <title>Draft Genome Sequences of Nine Cyanobacterial Strains from Diverse Habitats.</title>
        <authorList>
            <person name="Zhu T."/>
            <person name="Hou S."/>
            <person name="Lu X."/>
            <person name="Hess W.R."/>
        </authorList>
    </citation>
    <scope>NUCLEOTIDE SEQUENCE [LARGE SCALE GENOMIC DNA]</scope>
    <source>
        <strain evidence="3 4">NIES-593</strain>
    </source>
</reference>
<protein>
    <submittedName>
        <fullName evidence="3">Glycosyltransferase</fullName>
    </submittedName>
</protein>
<evidence type="ECO:0000256" key="1">
    <source>
        <dbReference type="ARBA" id="ARBA00022676"/>
    </source>
</evidence>
<dbReference type="Pfam" id="PF03808">
    <property type="entry name" value="Glyco_tran_WecG"/>
    <property type="match status" value="1"/>
</dbReference>
<comment type="caution">
    <text evidence="3">The sequence shown here is derived from an EMBL/GenBank/DDBJ whole genome shotgun (WGS) entry which is preliminary data.</text>
</comment>
<dbReference type="RefSeq" id="WP_073601535.1">
    <property type="nucleotide sequence ID" value="NZ_MRCB01000044.1"/>
</dbReference>
<dbReference type="Proteomes" id="UP000186868">
    <property type="component" value="Unassembled WGS sequence"/>
</dbReference>
<dbReference type="PANTHER" id="PTHR34136:SF1">
    <property type="entry name" value="UDP-N-ACETYL-D-MANNOSAMINURONIC ACID TRANSFERASE"/>
    <property type="match status" value="1"/>
</dbReference>
<gene>
    <name evidence="3" type="ORF">NIES593_21460</name>
</gene>
<dbReference type="EMBL" id="MRCB01000044">
    <property type="protein sequence ID" value="OKH18974.1"/>
    <property type="molecule type" value="Genomic_DNA"/>
</dbReference>
<proteinExistence type="predicted"/>
<evidence type="ECO:0000256" key="2">
    <source>
        <dbReference type="ARBA" id="ARBA00022679"/>
    </source>
</evidence>
<dbReference type="OrthoDB" id="9771846at2"/>
<dbReference type="InterPro" id="IPR004629">
    <property type="entry name" value="WecG_TagA_CpsF"/>
</dbReference>
<evidence type="ECO:0000313" key="3">
    <source>
        <dbReference type="EMBL" id="OKH18974.1"/>
    </source>
</evidence>
<accession>A0A1U7H813</accession>
<keyword evidence="1" id="KW-0328">Glycosyltransferase</keyword>
<dbReference type="GO" id="GO:0016758">
    <property type="term" value="F:hexosyltransferase activity"/>
    <property type="evidence" value="ECO:0007669"/>
    <property type="project" value="TreeGrafter"/>
</dbReference>